<dbReference type="Proteomes" id="UP001149860">
    <property type="component" value="Chromosome"/>
</dbReference>
<dbReference type="EMBL" id="CP168151">
    <property type="protein sequence ID" value="XFD39836.1"/>
    <property type="molecule type" value="Genomic_DNA"/>
</dbReference>
<proteinExistence type="predicted"/>
<evidence type="ECO:0000313" key="1">
    <source>
        <dbReference type="EMBL" id="XFD39836.1"/>
    </source>
</evidence>
<name>A0ACD5DEL1_9LACO</name>
<evidence type="ECO:0000313" key="2">
    <source>
        <dbReference type="Proteomes" id="UP001149860"/>
    </source>
</evidence>
<organism evidence="1 2">
    <name type="scientific">Lentilactobacillus terminaliae</name>
    <dbReference type="NCBI Taxonomy" id="3003483"/>
    <lineage>
        <taxon>Bacteria</taxon>
        <taxon>Bacillati</taxon>
        <taxon>Bacillota</taxon>
        <taxon>Bacilli</taxon>
        <taxon>Lactobacillales</taxon>
        <taxon>Lactobacillaceae</taxon>
        <taxon>Lentilactobacillus</taxon>
    </lineage>
</organism>
<protein>
    <submittedName>
        <fullName evidence="1">Helix-turn-helix domain-containing protein</fullName>
    </submittedName>
</protein>
<sequence length="184" mass="20984">MTVNDISIALKQKRNEAGLTQEMVADKLHVSRQAVSNWETGRHLPDITLINQLAKLYDVSMDELVNQKKHDKVNQIGPLQNKLYSILIFVMLIVSRLEIASTSRDLITIDCLILLSVGLYVFTYIENVHIHLGIIFISLAVFIICTFDASILNAFEFQTTTFMAGMVLLWQLVSTHHYQIKEYS</sequence>
<gene>
    <name evidence="1" type="ORF">O0236_000585</name>
</gene>
<reference evidence="1" key="1">
    <citation type="submission" date="2024-08" db="EMBL/GenBank/DDBJ databases">
        <title>Lentilactobacillus sp. nov., isolated from tree bark.</title>
        <authorList>
            <person name="Phuengjayaem S."/>
            <person name="Tanasupawat S."/>
        </authorList>
    </citation>
    <scope>NUCLEOTIDE SEQUENCE</scope>
    <source>
        <strain evidence="1">SPB1-3</strain>
    </source>
</reference>
<keyword evidence="2" id="KW-1185">Reference proteome</keyword>
<accession>A0ACD5DEL1</accession>